<proteinExistence type="predicted"/>
<keyword evidence="3" id="KW-1185">Reference proteome</keyword>
<protein>
    <submittedName>
        <fullName evidence="2">Helix-turn-helix domain-containing protein</fullName>
    </submittedName>
</protein>
<gene>
    <name evidence="2" type="ORF">IOE58_03860</name>
</gene>
<dbReference type="Pfam" id="PF13936">
    <property type="entry name" value="HTH_38"/>
    <property type="match status" value="1"/>
</dbReference>
<dbReference type="EMBL" id="JADEYR010000002">
    <property type="protein sequence ID" value="MBE9403361.1"/>
    <property type="molecule type" value="Genomic_DNA"/>
</dbReference>
<dbReference type="InterPro" id="IPR009057">
    <property type="entry name" value="Homeodomain-like_sf"/>
</dbReference>
<feature type="domain" description="Transposase IS30-like HTH" evidence="1">
    <location>
        <begin position="2"/>
        <end position="36"/>
    </location>
</feature>
<dbReference type="InterPro" id="IPR025246">
    <property type="entry name" value="IS30-like_HTH"/>
</dbReference>
<reference evidence="2 3" key="1">
    <citation type="submission" date="2020-10" db="EMBL/GenBank/DDBJ databases">
        <title>Draft genome and description of Brachybacterium epidermidis sp nov.</title>
        <authorList>
            <person name="Boxberger M."/>
            <person name="La Scola B."/>
        </authorList>
    </citation>
    <scope>NUCLEOTIDE SEQUENCE [LARGE SCALE GENOMIC DNA]</scope>
    <source>
        <strain evidence="2 3">Marseille-Q2903</strain>
    </source>
</reference>
<evidence type="ECO:0000313" key="2">
    <source>
        <dbReference type="EMBL" id="MBE9403361.1"/>
    </source>
</evidence>
<evidence type="ECO:0000259" key="1">
    <source>
        <dbReference type="Pfam" id="PF13936"/>
    </source>
</evidence>
<comment type="caution">
    <text evidence="2">The sequence shown here is derived from an EMBL/GenBank/DDBJ whole genome shotgun (WGS) entry which is preliminary data.</text>
</comment>
<evidence type="ECO:0000313" key="3">
    <source>
        <dbReference type="Proteomes" id="UP000644727"/>
    </source>
</evidence>
<accession>A0ABR9VYV8</accession>
<dbReference type="Gene3D" id="1.10.10.60">
    <property type="entry name" value="Homeodomain-like"/>
    <property type="match status" value="1"/>
</dbReference>
<dbReference type="SUPFAM" id="SSF46689">
    <property type="entry name" value="Homeodomain-like"/>
    <property type="match status" value="1"/>
</dbReference>
<sequence length="49" mass="5197">MTPEKIEAAMRLRNSGQSLAQIASALEVSKSTIHRALAPSDGSRTQEAS</sequence>
<organism evidence="2 3">
    <name type="scientific">Brachybacterium epidermidis</name>
    <dbReference type="NCBI Taxonomy" id="2781983"/>
    <lineage>
        <taxon>Bacteria</taxon>
        <taxon>Bacillati</taxon>
        <taxon>Actinomycetota</taxon>
        <taxon>Actinomycetes</taxon>
        <taxon>Micrococcales</taxon>
        <taxon>Dermabacteraceae</taxon>
        <taxon>Brachybacterium</taxon>
    </lineage>
</organism>
<dbReference type="Proteomes" id="UP000644727">
    <property type="component" value="Unassembled WGS sequence"/>
</dbReference>
<name>A0ABR9VYV8_9MICO</name>